<sequence length="118" mass="13131">MDWAGITLSGLCLAHCLLLPPLLAILPLLTLSPLPDWLHETEWFHAALLVPVFLVSGPTLLRGAHRDRRIGWWAIIAFALLVCALFMPSEAGEQALTVLGASVLVMAHWRNRKLQRYS</sequence>
<organism evidence="2 3">
    <name type="scientific">Qipengyuania flava</name>
    <dbReference type="NCBI Taxonomy" id="192812"/>
    <lineage>
        <taxon>Bacteria</taxon>
        <taxon>Pseudomonadati</taxon>
        <taxon>Pseudomonadota</taxon>
        <taxon>Alphaproteobacteria</taxon>
        <taxon>Sphingomonadales</taxon>
        <taxon>Erythrobacteraceae</taxon>
        <taxon>Qipengyuania</taxon>
    </lineage>
</organism>
<dbReference type="GO" id="GO:0016020">
    <property type="term" value="C:membrane"/>
    <property type="evidence" value="ECO:0007669"/>
    <property type="project" value="InterPro"/>
</dbReference>
<keyword evidence="1" id="KW-0812">Transmembrane</keyword>
<evidence type="ECO:0000313" key="2">
    <source>
        <dbReference type="EMBL" id="BBI19937.1"/>
    </source>
</evidence>
<dbReference type="EMBL" id="AP019389">
    <property type="protein sequence ID" value="BBI19937.1"/>
    <property type="molecule type" value="Genomic_DNA"/>
</dbReference>
<dbReference type="AlphaFoldDB" id="A0A3T1CG35"/>
<dbReference type="InterPro" id="IPR004891">
    <property type="entry name" value="Mercury-R_MerC"/>
</dbReference>
<name>A0A3T1CG35_9SPHN</name>
<evidence type="ECO:0000313" key="3">
    <source>
        <dbReference type="Proteomes" id="UP000290057"/>
    </source>
</evidence>
<dbReference type="Proteomes" id="UP000290057">
    <property type="component" value="Chromosome"/>
</dbReference>
<feature type="transmembrane region" description="Helical" evidence="1">
    <location>
        <begin position="43"/>
        <end position="61"/>
    </location>
</feature>
<evidence type="ECO:0008006" key="4">
    <source>
        <dbReference type="Google" id="ProtNLM"/>
    </source>
</evidence>
<gene>
    <name evidence="2" type="ORF">EKJ_07840</name>
</gene>
<reference evidence="2 3" key="1">
    <citation type="submission" date="2019-01" db="EMBL/GenBank/DDBJ databases">
        <title>Complete genome sequence of Erythrobacter flavus KJ5.</title>
        <authorList>
            <person name="Kanesaki Y."/>
            <person name="Brotosudarmo T."/>
            <person name="Moriuchi R."/>
            <person name="Awai K."/>
        </authorList>
    </citation>
    <scope>NUCLEOTIDE SEQUENCE [LARGE SCALE GENOMIC DNA]</scope>
    <source>
        <strain evidence="2 3">KJ5</strain>
    </source>
</reference>
<feature type="transmembrane region" description="Helical" evidence="1">
    <location>
        <begin position="70"/>
        <end position="88"/>
    </location>
</feature>
<keyword evidence="1" id="KW-0472">Membrane</keyword>
<dbReference type="GO" id="GO:0015097">
    <property type="term" value="F:mercury ion transmembrane transporter activity"/>
    <property type="evidence" value="ECO:0007669"/>
    <property type="project" value="InterPro"/>
</dbReference>
<evidence type="ECO:0000256" key="1">
    <source>
        <dbReference type="SAM" id="Phobius"/>
    </source>
</evidence>
<accession>A0A3T1CG35</accession>
<proteinExistence type="predicted"/>
<keyword evidence="1" id="KW-1133">Transmembrane helix</keyword>
<dbReference type="Pfam" id="PF03203">
    <property type="entry name" value="MerC"/>
    <property type="match status" value="1"/>
</dbReference>
<dbReference type="RefSeq" id="WP_172603131.1">
    <property type="nucleotide sequence ID" value="NZ_AP019389.1"/>
</dbReference>
<keyword evidence="3" id="KW-1185">Reference proteome</keyword>
<protein>
    <recommendedName>
        <fullName evidence="4">MerC domain-containing protein</fullName>
    </recommendedName>
</protein>